<dbReference type="PANTHER" id="PTHR13490">
    <property type="entry name" value="MITOCHONDRIAL 28S RIBOSOMAL PROTEIN S28"/>
    <property type="match status" value="1"/>
</dbReference>
<dbReference type="PANTHER" id="PTHR13490:SF0">
    <property type="entry name" value="SMALL RIBOSOMAL SUBUNIT PROTEIN MS35"/>
    <property type="match status" value="1"/>
</dbReference>
<proteinExistence type="predicted"/>
<evidence type="ECO:0000259" key="1">
    <source>
        <dbReference type="Pfam" id="PF10213"/>
    </source>
</evidence>
<feature type="domain" description="Small ribosomal subunit protein mS35 mitochondrial conserved" evidence="1">
    <location>
        <begin position="87"/>
        <end position="204"/>
    </location>
</feature>
<dbReference type="GO" id="GO:0005763">
    <property type="term" value="C:mitochondrial small ribosomal subunit"/>
    <property type="evidence" value="ECO:0007669"/>
    <property type="project" value="TreeGrafter"/>
</dbReference>
<keyword evidence="3" id="KW-1185">Reference proteome</keyword>
<dbReference type="Proteomes" id="UP000650833">
    <property type="component" value="Unassembled WGS sequence"/>
</dbReference>
<accession>A0A8H7RQ57</accession>
<sequence>MLKQVVNVNSNKIALKQFSTSSIAFAGRQTGNRRKAEKKFDVDFMPKFDFDDQTTIGHNLFENIREVRKYLRKTEFELPKLNAYAKPFEAPTADQILKLKSHTYLGEGHPVERKAVLNVKVADLGLNETEKHKLLLLSGPRYNVNTEELVMSSEKFPHRKQNKKFLIDTLQKLIKEAKDTKDTFADIPLDLPKPKQRLEFPKEWIRSPTSTNVDVSASASESSLDATAKIMEELVQAASNKHGNVIDKKTI</sequence>
<dbReference type="OrthoDB" id="283424at2759"/>
<comment type="caution">
    <text evidence="2">The sequence shown here is derived from an EMBL/GenBank/DDBJ whole genome shotgun (WGS) entry which is preliminary data.</text>
</comment>
<dbReference type="GO" id="GO:0032543">
    <property type="term" value="P:mitochondrial translation"/>
    <property type="evidence" value="ECO:0007669"/>
    <property type="project" value="InterPro"/>
</dbReference>
<organism evidence="2 3">
    <name type="scientific">Mucor plumbeus</name>
    <dbReference type="NCBI Taxonomy" id="97098"/>
    <lineage>
        <taxon>Eukaryota</taxon>
        <taxon>Fungi</taxon>
        <taxon>Fungi incertae sedis</taxon>
        <taxon>Mucoromycota</taxon>
        <taxon>Mucoromycotina</taxon>
        <taxon>Mucoromycetes</taxon>
        <taxon>Mucorales</taxon>
        <taxon>Mucorineae</taxon>
        <taxon>Mucoraceae</taxon>
        <taxon>Mucor</taxon>
    </lineage>
</organism>
<dbReference type="Gene3D" id="3.30.160.20">
    <property type="match status" value="1"/>
</dbReference>
<protein>
    <recommendedName>
        <fullName evidence="1">Small ribosomal subunit protein mS35 mitochondrial conserved domain-containing protein</fullName>
    </recommendedName>
</protein>
<name>A0A8H7RQ57_9FUNG</name>
<reference evidence="2" key="1">
    <citation type="submission" date="2020-12" db="EMBL/GenBank/DDBJ databases">
        <title>Metabolic potential, ecology and presence of endohyphal bacteria is reflected in genomic diversity of Mucoromycotina.</title>
        <authorList>
            <person name="Muszewska A."/>
            <person name="Okrasinska A."/>
            <person name="Steczkiewicz K."/>
            <person name="Drgas O."/>
            <person name="Orlowska M."/>
            <person name="Perlinska-Lenart U."/>
            <person name="Aleksandrzak-Piekarczyk T."/>
            <person name="Szatraj K."/>
            <person name="Zielenkiewicz U."/>
            <person name="Pilsyk S."/>
            <person name="Malc E."/>
            <person name="Mieczkowski P."/>
            <person name="Kruszewska J.S."/>
            <person name="Biernat P."/>
            <person name="Pawlowska J."/>
        </authorList>
    </citation>
    <scope>NUCLEOTIDE SEQUENCE</scope>
    <source>
        <strain evidence="2">CBS 226.32</strain>
    </source>
</reference>
<evidence type="ECO:0000313" key="2">
    <source>
        <dbReference type="EMBL" id="KAG2215132.1"/>
    </source>
</evidence>
<dbReference type="InterPro" id="IPR019349">
    <property type="entry name" value="Ribosomal_mS35_mit"/>
</dbReference>
<dbReference type="AlphaFoldDB" id="A0A8H7RQ57"/>
<dbReference type="Pfam" id="PF10213">
    <property type="entry name" value="MRP-S28"/>
    <property type="match status" value="1"/>
</dbReference>
<dbReference type="EMBL" id="JAEPRC010000013">
    <property type="protein sequence ID" value="KAG2215132.1"/>
    <property type="molecule type" value="Genomic_DNA"/>
</dbReference>
<dbReference type="InterPro" id="IPR039848">
    <property type="entry name" value="Ribosomal_mS35_mt"/>
</dbReference>
<dbReference type="GO" id="GO:0003735">
    <property type="term" value="F:structural constituent of ribosome"/>
    <property type="evidence" value="ECO:0007669"/>
    <property type="project" value="InterPro"/>
</dbReference>
<evidence type="ECO:0000313" key="3">
    <source>
        <dbReference type="Proteomes" id="UP000650833"/>
    </source>
</evidence>
<gene>
    <name evidence="2" type="ORF">INT46_006518</name>
</gene>